<dbReference type="EMBL" id="JAVDTH010000013">
    <property type="protein sequence ID" value="MDR6712967.1"/>
    <property type="molecule type" value="Genomic_DNA"/>
</dbReference>
<dbReference type="Proteomes" id="UP001259587">
    <property type="component" value="Unassembled WGS sequence"/>
</dbReference>
<protein>
    <submittedName>
        <fullName evidence="1">Uncharacterized protein</fullName>
    </submittedName>
</protein>
<comment type="caution">
    <text evidence="1">The sequence shown here is derived from an EMBL/GenBank/DDBJ whole genome shotgun (WGS) entry which is preliminary data.</text>
</comment>
<organism evidence="1 2">
    <name type="scientific">Pseudomonas hunanensis</name>
    <dbReference type="NCBI Taxonomy" id="1247546"/>
    <lineage>
        <taxon>Bacteria</taxon>
        <taxon>Pseudomonadati</taxon>
        <taxon>Pseudomonadota</taxon>
        <taxon>Gammaproteobacteria</taxon>
        <taxon>Pseudomonadales</taxon>
        <taxon>Pseudomonadaceae</taxon>
        <taxon>Pseudomonas</taxon>
    </lineage>
</organism>
<evidence type="ECO:0000313" key="1">
    <source>
        <dbReference type="EMBL" id="MDR6712967.1"/>
    </source>
</evidence>
<keyword evidence="2" id="KW-1185">Reference proteome</keyword>
<evidence type="ECO:0000313" key="2">
    <source>
        <dbReference type="Proteomes" id="UP001259587"/>
    </source>
</evidence>
<proteinExistence type="predicted"/>
<gene>
    <name evidence="1" type="ORF">J2W83_002569</name>
</gene>
<reference evidence="1" key="1">
    <citation type="submission" date="2023-07" db="EMBL/GenBank/DDBJ databases">
        <title>Sorghum-associated microbial communities from plants grown in Nebraska, USA.</title>
        <authorList>
            <person name="Schachtman D."/>
        </authorList>
    </citation>
    <scope>NUCLEOTIDE SEQUENCE</scope>
    <source>
        <strain evidence="1">BE56</strain>
    </source>
</reference>
<accession>A0ACC6K3K5</accession>
<name>A0ACC6K3K5_9PSED</name>
<sequence>MLIAAVDLILTDRWAAFIKLSPNCGSALE</sequence>